<dbReference type="GeneID" id="19686847"/>
<sequence length="153" mass="17508">MKFTIEDFEVTVLAGKPEIVYHNDGNGNYREVTITAPEELIHPAFKVEFEEYTKRCIKLHQNKVRLHGGFCDTMRYVPPRKIKSKFSAYKFRKQVETRVGDIEEAKDTWDYNRAPAGAVATGKFGDLKAFLEMRTGRELNCMGTGEGKHVKTS</sequence>
<accession>A0A060AGA1</accession>
<dbReference type="Proteomes" id="UP000026984">
    <property type="component" value="Segment"/>
</dbReference>
<reference evidence="1 2" key="1">
    <citation type="submission" date="2013-04" db="EMBL/GenBank/DDBJ databases">
        <title>Complete Genome Sequence of Cronobacter sakazakii Bacteriophage CR8.</title>
        <authorList>
            <person name="Kim Y."/>
            <person name="Shin H."/>
            <person name="Ryu S."/>
        </authorList>
    </citation>
    <scope>NUCLEOTIDE SEQUENCE [LARGE SCALE GENOMIC DNA]</scope>
</reference>
<gene>
    <name evidence="1" type="ORF">CR8_096</name>
</gene>
<keyword evidence="2" id="KW-1185">Reference proteome</keyword>
<evidence type="ECO:0000313" key="2">
    <source>
        <dbReference type="Proteomes" id="UP000026984"/>
    </source>
</evidence>
<name>A0A060AGA1_9CAUD</name>
<dbReference type="KEGG" id="vg:19686847"/>
<dbReference type="EMBL" id="KC954774">
    <property type="protein sequence ID" value="AIA64626.1"/>
    <property type="molecule type" value="Genomic_DNA"/>
</dbReference>
<evidence type="ECO:0000313" key="1">
    <source>
        <dbReference type="EMBL" id="AIA64626.1"/>
    </source>
</evidence>
<dbReference type="RefSeq" id="YP_009042333.1">
    <property type="nucleotide sequence ID" value="NC_024354.1"/>
</dbReference>
<proteinExistence type="predicted"/>
<protein>
    <submittedName>
        <fullName evidence="1">Uncharacterized protein</fullName>
    </submittedName>
</protein>
<organism evidence="1 2">
    <name type="scientific">Cronobacter phage CR8</name>
    <dbReference type="NCBI Taxonomy" id="1327934"/>
    <lineage>
        <taxon>Viruses</taxon>
        <taxon>Duplodnaviria</taxon>
        <taxon>Heunggongvirae</taxon>
        <taxon>Uroviricota</taxon>
        <taxon>Caudoviricetes</taxon>
        <taxon>Vequintavirinae</taxon>
        <taxon>Certrevirus</taxon>
        <taxon>Certrevirus CR8</taxon>
    </lineage>
</organism>